<reference evidence="1 2" key="1">
    <citation type="submission" date="2020-08" db="EMBL/GenBank/DDBJ databases">
        <title>The completed genome sequence of the pathogenic ascomycete fungus Penicillium digitatum.</title>
        <authorList>
            <person name="Wang M."/>
        </authorList>
    </citation>
    <scope>NUCLEOTIDE SEQUENCE [LARGE SCALE GENOMIC DNA]</scope>
    <source>
        <strain evidence="1 2">PdW03</strain>
    </source>
</reference>
<organism evidence="1 2">
    <name type="scientific">Penicillium digitatum</name>
    <name type="common">Green mold</name>
    <dbReference type="NCBI Taxonomy" id="36651"/>
    <lineage>
        <taxon>Eukaryota</taxon>
        <taxon>Fungi</taxon>
        <taxon>Dikarya</taxon>
        <taxon>Ascomycota</taxon>
        <taxon>Pezizomycotina</taxon>
        <taxon>Eurotiomycetes</taxon>
        <taxon>Eurotiomycetidae</taxon>
        <taxon>Eurotiales</taxon>
        <taxon>Aspergillaceae</taxon>
        <taxon>Penicillium</taxon>
    </lineage>
</organism>
<evidence type="ECO:0000313" key="2">
    <source>
        <dbReference type="Proteomes" id="UP000595662"/>
    </source>
</evidence>
<accession>A0A7T6XM17</accession>
<proteinExistence type="predicted"/>
<protein>
    <submittedName>
        <fullName evidence="1">Uncharacterized protein</fullName>
    </submittedName>
</protein>
<dbReference type="Proteomes" id="UP000595662">
    <property type="component" value="Chromosome 3"/>
</dbReference>
<dbReference type="RefSeq" id="XP_065956782.1">
    <property type="nucleotide sequence ID" value="XM_066101699.1"/>
</dbReference>
<evidence type="ECO:0000313" key="1">
    <source>
        <dbReference type="EMBL" id="QQK43673.1"/>
    </source>
</evidence>
<name>A0A7T6XM17_PENDI</name>
<sequence>MTDLCPTKRIALVTCWCLRCRATKLSKVVWAISPNNFGRKSTFVVLRTTRIFAIQVLTPTIFRHDGNDLRVAAELVHPKLTGCCQVCLANIDRHN</sequence>
<dbReference type="EMBL" id="CP060776">
    <property type="protein sequence ID" value="QQK43673.1"/>
    <property type="molecule type" value="Genomic_DNA"/>
</dbReference>
<dbReference type="GeneID" id="90952970"/>
<dbReference type="AlphaFoldDB" id="A0A7T6XM17"/>
<gene>
    <name evidence="1" type="ORF">Pdw03_7574</name>
</gene>